<dbReference type="EnsemblProtists" id="PYU1_T002290">
    <property type="protein sequence ID" value="PYU1_T002290"/>
    <property type="gene ID" value="PYU1_G002287"/>
</dbReference>
<reference evidence="2" key="1">
    <citation type="journal article" date="2010" name="Genome Biol.">
        <title>Genome sequence of the necrotrophic plant pathogen Pythium ultimum reveals original pathogenicity mechanisms and effector repertoire.</title>
        <authorList>
            <person name="Levesque C.A."/>
            <person name="Brouwer H."/>
            <person name="Cano L."/>
            <person name="Hamilton J.P."/>
            <person name="Holt C."/>
            <person name="Huitema E."/>
            <person name="Raffaele S."/>
            <person name="Robideau G.P."/>
            <person name="Thines M."/>
            <person name="Win J."/>
            <person name="Zerillo M.M."/>
            <person name="Beakes G.W."/>
            <person name="Boore J.L."/>
            <person name="Busam D."/>
            <person name="Dumas B."/>
            <person name="Ferriera S."/>
            <person name="Fuerstenberg S.I."/>
            <person name="Gachon C.M."/>
            <person name="Gaulin E."/>
            <person name="Govers F."/>
            <person name="Grenville-Briggs L."/>
            <person name="Horner N."/>
            <person name="Hostetler J."/>
            <person name="Jiang R.H."/>
            <person name="Johnson J."/>
            <person name="Krajaejun T."/>
            <person name="Lin H."/>
            <person name="Meijer H.J."/>
            <person name="Moore B."/>
            <person name="Morris P."/>
            <person name="Phuntmart V."/>
            <person name="Puiu D."/>
            <person name="Shetty J."/>
            <person name="Stajich J.E."/>
            <person name="Tripathy S."/>
            <person name="Wawra S."/>
            <person name="van West P."/>
            <person name="Whitty B.R."/>
            <person name="Coutinho P.M."/>
            <person name="Henrissat B."/>
            <person name="Martin F."/>
            <person name="Thomas P.D."/>
            <person name="Tyler B.M."/>
            <person name="De Vries R.P."/>
            <person name="Kamoun S."/>
            <person name="Yandell M."/>
            <person name="Tisserat N."/>
            <person name="Buell C.R."/>
        </authorList>
    </citation>
    <scope>NUCLEOTIDE SEQUENCE</scope>
    <source>
        <strain evidence="2">DAOM:BR144</strain>
    </source>
</reference>
<accession>K3WBE9</accession>
<dbReference type="VEuPathDB" id="FungiDB:PYU1_G002287"/>
<dbReference type="STRING" id="431595.K3WBE9"/>
<dbReference type="InterPro" id="IPR029063">
    <property type="entry name" value="SAM-dependent_MTases_sf"/>
</dbReference>
<dbReference type="eggNOG" id="KOG2793">
    <property type="taxonomic scope" value="Eukaryota"/>
</dbReference>
<dbReference type="PANTHER" id="PTHR14614">
    <property type="entry name" value="HEPATOCELLULAR CARCINOMA-ASSOCIATED ANTIGEN"/>
    <property type="match status" value="1"/>
</dbReference>
<dbReference type="GO" id="GO:0032991">
    <property type="term" value="C:protein-containing complex"/>
    <property type="evidence" value="ECO:0007669"/>
    <property type="project" value="TreeGrafter"/>
</dbReference>
<dbReference type="InParanoid" id="K3WBE9"/>
<dbReference type="SUPFAM" id="SSF53335">
    <property type="entry name" value="S-adenosyl-L-methionine-dependent methyltransferases"/>
    <property type="match status" value="1"/>
</dbReference>
<dbReference type="PANTHER" id="PTHR14614:SF109">
    <property type="entry name" value="RIBOSOMAL LYSINE N-METHYLTRANSFERASE 5"/>
    <property type="match status" value="1"/>
</dbReference>
<dbReference type="GO" id="GO:0005829">
    <property type="term" value="C:cytosol"/>
    <property type="evidence" value="ECO:0007669"/>
    <property type="project" value="TreeGrafter"/>
</dbReference>
<dbReference type="Pfam" id="PF10294">
    <property type="entry name" value="Methyltransf_16"/>
    <property type="match status" value="1"/>
</dbReference>
<dbReference type="OMA" id="WEGYIFS"/>
<sequence length="271" mass="28782">MDAAGNAGADMATAMEGSIAAASGGHQDPQAAGALVPFSFRNPFHDALRDATRWFPLAGTHIRIDQCWKPDGRGGTAIGFGASVYDAAIMLSLYLDNHRDAVFGKRVVELGAGPGLVGIAAAHCGAKSVVITDGDPASVALTHKNIGLNGLDFAEVSAQQYLWGEQDHPLVVKNESAFDVILGADIVACPYAGAFESLLQAFRDLAGSNTLLLLAYKLRHGSESSFFTKFKAYFDVEQVPASELHADFQQGDIVLYRARLKRQSNNAKTTA</sequence>
<evidence type="ECO:0000313" key="2">
    <source>
        <dbReference type="Proteomes" id="UP000019132"/>
    </source>
</evidence>
<name>K3WBE9_GLOUD</name>
<dbReference type="AlphaFoldDB" id="K3WBE9"/>
<keyword evidence="2" id="KW-1185">Reference proteome</keyword>
<organism evidence="1 2">
    <name type="scientific">Globisporangium ultimum (strain ATCC 200006 / CBS 805.95 / DAOM BR144)</name>
    <name type="common">Pythium ultimum</name>
    <dbReference type="NCBI Taxonomy" id="431595"/>
    <lineage>
        <taxon>Eukaryota</taxon>
        <taxon>Sar</taxon>
        <taxon>Stramenopiles</taxon>
        <taxon>Oomycota</taxon>
        <taxon>Peronosporomycetes</taxon>
        <taxon>Pythiales</taxon>
        <taxon>Pythiaceae</taxon>
        <taxon>Globisporangium</taxon>
    </lineage>
</organism>
<reference evidence="1" key="3">
    <citation type="submission" date="2014-11" db="UniProtKB">
        <authorList>
            <consortium name="EnsemblProtists"/>
        </authorList>
    </citation>
    <scope>IDENTIFICATION</scope>
    <source>
        <strain evidence="1">DAOM BR144</strain>
    </source>
</reference>
<dbReference type="InterPro" id="IPR019410">
    <property type="entry name" value="Methyltransf_16"/>
</dbReference>
<dbReference type="Gene3D" id="3.40.50.150">
    <property type="entry name" value="Vaccinia Virus protein VP39"/>
    <property type="match status" value="1"/>
</dbReference>
<evidence type="ECO:0000313" key="1">
    <source>
        <dbReference type="EnsemblProtists" id="PYU1_T002290"/>
    </source>
</evidence>
<protein>
    <recommendedName>
        <fullName evidence="3">Methyltransferase small domain-containing protein</fullName>
    </recommendedName>
</protein>
<dbReference type="HOGENOM" id="CLU_055721_4_2_1"/>
<reference evidence="2" key="2">
    <citation type="submission" date="2010-04" db="EMBL/GenBank/DDBJ databases">
        <authorList>
            <person name="Buell R."/>
            <person name="Hamilton J."/>
            <person name="Hostetler J."/>
        </authorList>
    </citation>
    <scope>NUCLEOTIDE SEQUENCE [LARGE SCALE GENOMIC DNA]</scope>
    <source>
        <strain evidence="2">DAOM:BR144</strain>
    </source>
</reference>
<proteinExistence type="predicted"/>
<evidence type="ECO:0008006" key="3">
    <source>
        <dbReference type="Google" id="ProtNLM"/>
    </source>
</evidence>
<dbReference type="CDD" id="cd02440">
    <property type="entry name" value="AdoMet_MTases"/>
    <property type="match status" value="1"/>
</dbReference>
<dbReference type="Proteomes" id="UP000019132">
    <property type="component" value="Unassembled WGS sequence"/>
</dbReference>